<evidence type="ECO:0000256" key="1">
    <source>
        <dbReference type="SAM" id="MobiDB-lite"/>
    </source>
</evidence>
<dbReference type="EMBL" id="KB030625">
    <property type="protein sequence ID" value="ELK13195.1"/>
    <property type="molecule type" value="Genomic_DNA"/>
</dbReference>
<dbReference type="Proteomes" id="UP000010552">
    <property type="component" value="Unassembled WGS sequence"/>
</dbReference>
<dbReference type="InParanoid" id="L5KPR4"/>
<gene>
    <name evidence="2" type="ORF">PAL_GLEAN10011182</name>
</gene>
<organism evidence="2 3">
    <name type="scientific">Pteropus alecto</name>
    <name type="common">Black flying fox</name>
    <dbReference type="NCBI Taxonomy" id="9402"/>
    <lineage>
        <taxon>Eukaryota</taxon>
        <taxon>Metazoa</taxon>
        <taxon>Chordata</taxon>
        <taxon>Craniata</taxon>
        <taxon>Vertebrata</taxon>
        <taxon>Euteleostomi</taxon>
        <taxon>Mammalia</taxon>
        <taxon>Eutheria</taxon>
        <taxon>Laurasiatheria</taxon>
        <taxon>Chiroptera</taxon>
        <taxon>Yinpterochiroptera</taxon>
        <taxon>Pteropodoidea</taxon>
        <taxon>Pteropodidae</taxon>
        <taxon>Pteropodinae</taxon>
        <taxon>Pteropus</taxon>
    </lineage>
</organism>
<keyword evidence="3" id="KW-1185">Reference proteome</keyword>
<protein>
    <submittedName>
        <fullName evidence="2">Uncharacterized protein</fullName>
    </submittedName>
</protein>
<evidence type="ECO:0000313" key="2">
    <source>
        <dbReference type="EMBL" id="ELK13195.1"/>
    </source>
</evidence>
<evidence type="ECO:0000313" key="3">
    <source>
        <dbReference type="Proteomes" id="UP000010552"/>
    </source>
</evidence>
<sequence length="133" mass="13838">MSQQLRPRGRPSRRGPPPSSRVLSAYCVPAATCRARPLPHGARFWGGDPHTPESLMEVPLLSVGGVAGPPEGIGAGARVSGPQVDQPPGLSCEVPGQPSLEAPPTVLFCSGDSWAGRGRALETPDTLALNFRP</sequence>
<feature type="region of interest" description="Disordered" evidence="1">
    <location>
        <begin position="72"/>
        <end position="97"/>
    </location>
</feature>
<accession>L5KPR4</accession>
<name>L5KPR4_PTEAL</name>
<reference evidence="3" key="1">
    <citation type="journal article" date="2013" name="Science">
        <title>Comparative analysis of bat genomes provides insight into the evolution of flight and immunity.</title>
        <authorList>
            <person name="Zhang G."/>
            <person name="Cowled C."/>
            <person name="Shi Z."/>
            <person name="Huang Z."/>
            <person name="Bishop-Lilly K.A."/>
            <person name="Fang X."/>
            <person name="Wynne J.W."/>
            <person name="Xiong Z."/>
            <person name="Baker M.L."/>
            <person name="Zhao W."/>
            <person name="Tachedjian M."/>
            <person name="Zhu Y."/>
            <person name="Zhou P."/>
            <person name="Jiang X."/>
            <person name="Ng J."/>
            <person name="Yang L."/>
            <person name="Wu L."/>
            <person name="Xiao J."/>
            <person name="Feng Y."/>
            <person name="Chen Y."/>
            <person name="Sun X."/>
            <person name="Zhang Y."/>
            <person name="Marsh G.A."/>
            <person name="Crameri G."/>
            <person name="Broder C.C."/>
            <person name="Frey K.G."/>
            <person name="Wang L.F."/>
            <person name="Wang J."/>
        </authorList>
    </citation>
    <scope>NUCLEOTIDE SEQUENCE [LARGE SCALE GENOMIC DNA]</scope>
</reference>
<proteinExistence type="predicted"/>
<feature type="region of interest" description="Disordered" evidence="1">
    <location>
        <begin position="1"/>
        <end position="22"/>
    </location>
</feature>
<dbReference type="AlphaFoldDB" id="L5KPR4"/>